<dbReference type="SFLD" id="SFLDS00029">
    <property type="entry name" value="Radical_SAM"/>
    <property type="match status" value="1"/>
</dbReference>
<dbReference type="SFLD" id="SFLDG01067">
    <property type="entry name" value="SPASM/twitch_domain_containing"/>
    <property type="match status" value="1"/>
</dbReference>
<dbReference type="PANTHER" id="PTHR11228">
    <property type="entry name" value="RADICAL SAM DOMAIN PROTEIN"/>
    <property type="match status" value="1"/>
</dbReference>
<dbReference type="GO" id="GO:0046872">
    <property type="term" value="F:metal ion binding"/>
    <property type="evidence" value="ECO:0007669"/>
    <property type="project" value="UniProtKB-KW"/>
</dbReference>
<evidence type="ECO:0000256" key="3">
    <source>
        <dbReference type="ARBA" id="ARBA00022691"/>
    </source>
</evidence>
<dbReference type="Pfam" id="PF13186">
    <property type="entry name" value="SPASM"/>
    <property type="match status" value="1"/>
</dbReference>
<dbReference type="Pfam" id="PF04055">
    <property type="entry name" value="Radical_SAM"/>
    <property type="match status" value="1"/>
</dbReference>
<dbReference type="GO" id="GO:0016491">
    <property type="term" value="F:oxidoreductase activity"/>
    <property type="evidence" value="ECO:0007669"/>
    <property type="project" value="UniProtKB-KW"/>
</dbReference>
<dbReference type="Gene3D" id="3.20.20.70">
    <property type="entry name" value="Aldolase class I"/>
    <property type="match status" value="1"/>
</dbReference>
<evidence type="ECO:0000256" key="7">
    <source>
        <dbReference type="ARBA" id="ARBA00023014"/>
    </source>
</evidence>
<feature type="domain" description="4Fe4S-binding SPASM" evidence="9">
    <location>
        <begin position="160"/>
        <end position="228"/>
    </location>
</feature>
<keyword evidence="3" id="KW-0949">S-adenosyl-L-methionine</keyword>
<dbReference type="InterPro" id="IPR013785">
    <property type="entry name" value="Aldolase_TIM"/>
</dbReference>
<gene>
    <name evidence="10" type="ORF">BECKMB1821G_GA0114241_100777</name>
    <name evidence="12" type="ORF">BECKMB1821H_GA0114242_11244</name>
    <name evidence="11" type="ORF">BECKMB1821I_GA0114274_11234</name>
</gene>
<dbReference type="InterPro" id="IPR058240">
    <property type="entry name" value="rSAM_sf"/>
</dbReference>
<dbReference type="CDD" id="cd21109">
    <property type="entry name" value="SPASM"/>
    <property type="match status" value="1"/>
</dbReference>
<evidence type="ECO:0000313" key="10">
    <source>
        <dbReference type="EMBL" id="VFK24256.1"/>
    </source>
</evidence>
<dbReference type="PANTHER" id="PTHR11228:SF7">
    <property type="entry name" value="PQQA PEPTIDE CYCLASE"/>
    <property type="match status" value="1"/>
</dbReference>
<evidence type="ECO:0000313" key="11">
    <source>
        <dbReference type="EMBL" id="VFK35515.1"/>
    </source>
</evidence>
<organism evidence="11">
    <name type="scientific">Candidatus Kentrum sp. MB</name>
    <dbReference type="NCBI Taxonomy" id="2138164"/>
    <lineage>
        <taxon>Bacteria</taxon>
        <taxon>Pseudomonadati</taxon>
        <taxon>Pseudomonadota</taxon>
        <taxon>Gammaproteobacteria</taxon>
        <taxon>Candidatus Kentrum</taxon>
    </lineage>
</organism>
<evidence type="ECO:0000259" key="9">
    <source>
        <dbReference type="Pfam" id="PF13186"/>
    </source>
</evidence>
<dbReference type="SUPFAM" id="SSF102114">
    <property type="entry name" value="Radical SAM enzymes"/>
    <property type="match status" value="1"/>
</dbReference>
<dbReference type="InterPro" id="IPR023885">
    <property type="entry name" value="4Fe4S-binding_SPASM_dom"/>
</dbReference>
<name>A0A450Y1X7_9GAMM</name>
<evidence type="ECO:0000256" key="2">
    <source>
        <dbReference type="ARBA" id="ARBA00022485"/>
    </source>
</evidence>
<keyword evidence="6" id="KW-0408">Iron</keyword>
<dbReference type="AlphaFoldDB" id="A0A450Y1X7"/>
<sequence>MVDVSTDIKAVEIEVNTHCNLRCSYCPQSKTDFMEMKREMQRDVFEAVIKRLKEVGFKGRISYHRYGEPLLRKDLPELVDHVKRHLPKATQILFTNGILLDDRRYDSLTKAGIDAFIVTLHKSITLPKRSRQYVRTPNELVLTNRGGELSRLKTPLTQACFVPSEMAFFAFDGTVLFCYEDVRRRHRMGNILQQSLKEIWYSSEYRRLRTCLASGDRSNASIICRVCDNADHVVAGSSDGITITSLQRGATESFPCGHV</sequence>
<reference evidence="11" key="1">
    <citation type="submission" date="2019-02" db="EMBL/GenBank/DDBJ databases">
        <authorList>
            <person name="Gruber-Vodicka R. H."/>
            <person name="Seah K. B. B."/>
        </authorList>
    </citation>
    <scope>NUCLEOTIDE SEQUENCE</scope>
    <source>
        <strain evidence="10">BECK_BZ197</strain>
        <strain evidence="12">BECK_BZ198</strain>
        <strain evidence="11">BECK_BZ199</strain>
    </source>
</reference>
<dbReference type="InterPro" id="IPR000385">
    <property type="entry name" value="MoaA_NifB_PqqE_Fe-S-bd_CS"/>
</dbReference>
<dbReference type="PROSITE" id="PS01305">
    <property type="entry name" value="MOAA_NIFB_PQQE"/>
    <property type="match status" value="1"/>
</dbReference>
<evidence type="ECO:0000313" key="12">
    <source>
        <dbReference type="EMBL" id="VFK77331.1"/>
    </source>
</evidence>
<evidence type="ECO:0000256" key="1">
    <source>
        <dbReference type="ARBA" id="ARBA00001966"/>
    </source>
</evidence>
<dbReference type="EMBL" id="CAADGH010000124">
    <property type="protein sequence ID" value="VFK77331.1"/>
    <property type="molecule type" value="Genomic_DNA"/>
</dbReference>
<dbReference type="GO" id="GO:0051539">
    <property type="term" value="F:4 iron, 4 sulfur cluster binding"/>
    <property type="evidence" value="ECO:0007669"/>
    <property type="project" value="UniProtKB-KW"/>
</dbReference>
<evidence type="ECO:0000256" key="6">
    <source>
        <dbReference type="ARBA" id="ARBA00023004"/>
    </source>
</evidence>
<proteinExistence type="predicted"/>
<evidence type="ECO:0000256" key="5">
    <source>
        <dbReference type="ARBA" id="ARBA00023002"/>
    </source>
</evidence>
<dbReference type="CDD" id="cd01335">
    <property type="entry name" value="Radical_SAM"/>
    <property type="match status" value="1"/>
</dbReference>
<keyword evidence="2" id="KW-0004">4Fe-4S</keyword>
<dbReference type="InterPro" id="IPR050377">
    <property type="entry name" value="Radical_SAM_PqqE_MftC-like"/>
</dbReference>
<dbReference type="EMBL" id="CAADFO010000007">
    <property type="protein sequence ID" value="VFK24256.1"/>
    <property type="molecule type" value="Genomic_DNA"/>
</dbReference>
<comment type="cofactor">
    <cofactor evidence="1">
        <name>[4Fe-4S] cluster</name>
        <dbReference type="ChEBI" id="CHEBI:49883"/>
    </cofactor>
</comment>
<protein>
    <submittedName>
        <fullName evidence="11">2-deoxy-scyllo-inosamine dehydrogenase (SAM-dependent)</fullName>
    </submittedName>
</protein>
<evidence type="ECO:0000256" key="4">
    <source>
        <dbReference type="ARBA" id="ARBA00022723"/>
    </source>
</evidence>
<dbReference type="InterPro" id="IPR007197">
    <property type="entry name" value="rSAM"/>
</dbReference>
<evidence type="ECO:0000259" key="8">
    <source>
        <dbReference type="Pfam" id="PF04055"/>
    </source>
</evidence>
<keyword evidence="7" id="KW-0411">Iron-sulfur</keyword>
<accession>A0A450Y1X7</accession>
<keyword evidence="4" id="KW-0479">Metal-binding</keyword>
<feature type="domain" description="Radical SAM core" evidence="8">
    <location>
        <begin position="14"/>
        <end position="121"/>
    </location>
</feature>
<dbReference type="EMBL" id="CAADFQ010000123">
    <property type="protein sequence ID" value="VFK35515.1"/>
    <property type="molecule type" value="Genomic_DNA"/>
</dbReference>
<keyword evidence="5" id="KW-0560">Oxidoreductase</keyword>